<dbReference type="CDD" id="cd05007">
    <property type="entry name" value="SIS_Etherase"/>
    <property type="match status" value="1"/>
</dbReference>
<feature type="active site" description="Proton donor" evidence="3">
    <location>
        <position position="81"/>
    </location>
</feature>
<comment type="subunit">
    <text evidence="3">Homodimer.</text>
</comment>
<dbReference type="GO" id="GO:0097367">
    <property type="term" value="F:carbohydrate derivative binding"/>
    <property type="evidence" value="ECO:0007669"/>
    <property type="project" value="InterPro"/>
</dbReference>
<dbReference type="GO" id="GO:0016803">
    <property type="term" value="F:ether hydrolase activity"/>
    <property type="evidence" value="ECO:0007669"/>
    <property type="project" value="TreeGrafter"/>
</dbReference>
<dbReference type="NCBIfam" id="TIGR00274">
    <property type="entry name" value="N-acetylmuramic acid 6-phosphate etherase"/>
    <property type="match status" value="1"/>
</dbReference>
<comment type="catalytic activity">
    <reaction evidence="3">
        <text>N-acetyl-D-muramate 6-phosphate + H2O = N-acetyl-D-glucosamine 6-phosphate + (R)-lactate</text>
        <dbReference type="Rhea" id="RHEA:26410"/>
        <dbReference type="ChEBI" id="CHEBI:15377"/>
        <dbReference type="ChEBI" id="CHEBI:16004"/>
        <dbReference type="ChEBI" id="CHEBI:57513"/>
        <dbReference type="ChEBI" id="CHEBI:58722"/>
        <dbReference type="EC" id="4.2.1.126"/>
    </reaction>
</comment>
<dbReference type="RefSeq" id="WP_034245327.1">
    <property type="nucleotide sequence ID" value="NZ_AQRA01000009.1"/>
</dbReference>
<comment type="pathway">
    <text evidence="3">Amino-sugar metabolism; N-acetylmuramate degradation.</text>
</comment>
<dbReference type="Pfam" id="PF22645">
    <property type="entry name" value="GKRP_SIS_N"/>
    <property type="match status" value="1"/>
</dbReference>
<dbReference type="InterPro" id="IPR001347">
    <property type="entry name" value="SIS_dom"/>
</dbReference>
<feature type="domain" description="SIS" evidence="4">
    <location>
        <begin position="53"/>
        <end position="216"/>
    </location>
</feature>
<evidence type="ECO:0000256" key="3">
    <source>
        <dbReference type="HAMAP-Rule" id="MF_00068"/>
    </source>
</evidence>
<evidence type="ECO:0000256" key="2">
    <source>
        <dbReference type="ARBA" id="ARBA00023277"/>
    </source>
</evidence>
<dbReference type="EC" id="4.2.1.126" evidence="3"/>
<dbReference type="PROSITE" id="PS51464">
    <property type="entry name" value="SIS"/>
    <property type="match status" value="1"/>
</dbReference>
<dbReference type="STRING" id="1317122.ATO12_24095"/>
<name>A0A023BPQ5_9FLAO</name>
<feature type="active site" evidence="3">
    <location>
        <position position="112"/>
    </location>
</feature>
<comment type="similarity">
    <text evidence="3">Belongs to the GCKR-like family. MurNAc-6-P etherase subfamily.</text>
</comment>
<keyword evidence="2 3" id="KW-0119">Carbohydrate metabolism</keyword>
<dbReference type="InterPro" id="IPR046348">
    <property type="entry name" value="SIS_dom_sf"/>
</dbReference>
<sequence length="274" mass="29710">MSFTKTTEQSSKYDHLEKMSINELLSNINKEDKTVPDAVEKSIPQIEALIAQIVPKLKDGGRIFYLGAGTSGRLGIVDASECPPTFGVSPDLVIGLIAGGDTAIRKSVEYAEDSTEQSWKDLQEYQISEKDVVIGIAASGTTPYVISALQKCNEHHIITGCITCNEGSPLAITAQFPIVITVGPEFVTGSSRMKAGTAQKLVLNMISTATMIQLGRVKGNKMVDMQLSNNKLVDRGIRMIMEELSIDRAKASAILEQYGNVRDAINHYGTSKNK</sequence>
<dbReference type="Gene3D" id="3.40.50.10490">
    <property type="entry name" value="Glucose-6-phosphate isomerase like protein, domain 1"/>
    <property type="match status" value="1"/>
</dbReference>
<comment type="caution">
    <text evidence="5">The sequence shown here is derived from an EMBL/GenBank/DDBJ whole genome shotgun (WGS) entry which is preliminary data.</text>
</comment>
<dbReference type="eggNOG" id="COG2103">
    <property type="taxonomic scope" value="Bacteria"/>
</dbReference>
<evidence type="ECO:0000259" key="4">
    <source>
        <dbReference type="PROSITE" id="PS51464"/>
    </source>
</evidence>
<dbReference type="HAMAP" id="MF_00068">
    <property type="entry name" value="MurQ"/>
    <property type="match status" value="1"/>
</dbReference>
<dbReference type="UniPathway" id="UPA00342"/>
<dbReference type="AlphaFoldDB" id="A0A023BPQ5"/>
<dbReference type="PROSITE" id="PS01272">
    <property type="entry name" value="GCKR"/>
    <property type="match status" value="1"/>
</dbReference>
<dbReference type="FunFam" id="3.40.50.10490:FF:000014">
    <property type="entry name" value="N-acetylmuramic acid 6-phosphate etherase"/>
    <property type="match status" value="1"/>
</dbReference>
<gene>
    <name evidence="3" type="primary">murQ</name>
    <name evidence="5" type="ORF">ATO12_24095</name>
</gene>
<dbReference type="PANTHER" id="PTHR10088:SF4">
    <property type="entry name" value="GLUCOKINASE REGULATORY PROTEIN"/>
    <property type="match status" value="1"/>
</dbReference>
<comment type="miscellaneous">
    <text evidence="3">A lyase-type mechanism (elimination/hydration) is suggested for the cleavage of the lactyl ether bond of MurNAc 6-phosphate, with the formation of an alpha,beta-unsaturated aldehyde intermediate with (E)-stereochemistry, followed by the syn addition of water to give product.</text>
</comment>
<comment type="function">
    <text evidence="3">Specifically catalyzes the cleavage of the D-lactyl ether substituent of MurNAc 6-phosphate, producing GlcNAc 6-phosphate and D-lactate.</text>
</comment>
<reference evidence="5 6" key="1">
    <citation type="submission" date="2014-04" db="EMBL/GenBank/DDBJ databases">
        <title>Aquimarina sp. 22II-S11-z7 Genome Sequencing.</title>
        <authorList>
            <person name="Lai Q."/>
        </authorList>
    </citation>
    <scope>NUCLEOTIDE SEQUENCE [LARGE SCALE GENOMIC DNA]</scope>
    <source>
        <strain evidence="5 6">22II-S11-z7</strain>
    </source>
</reference>
<dbReference type="NCBIfam" id="NF003915">
    <property type="entry name" value="PRK05441.1"/>
    <property type="match status" value="1"/>
</dbReference>
<evidence type="ECO:0000256" key="1">
    <source>
        <dbReference type="ARBA" id="ARBA00023239"/>
    </source>
</evidence>
<dbReference type="InterPro" id="IPR040190">
    <property type="entry name" value="MURQ/GCKR"/>
</dbReference>
<dbReference type="NCBIfam" id="NF009222">
    <property type="entry name" value="PRK12570.1"/>
    <property type="match status" value="1"/>
</dbReference>
<dbReference type="SUPFAM" id="SSF53697">
    <property type="entry name" value="SIS domain"/>
    <property type="match status" value="1"/>
</dbReference>
<dbReference type="OrthoDB" id="9813395at2"/>
<dbReference type="Proteomes" id="UP000023541">
    <property type="component" value="Unassembled WGS sequence"/>
</dbReference>
<protein>
    <recommendedName>
        <fullName evidence="3">N-acetylmuramic acid 6-phosphate etherase</fullName>
        <shortName evidence="3">MurNAc-6-P etherase</shortName>
        <ecNumber evidence="3">4.2.1.126</ecNumber>
    </recommendedName>
    <alternativeName>
        <fullName evidence="3">N-acetylmuramic acid 6-phosphate hydrolase</fullName>
    </alternativeName>
    <alternativeName>
        <fullName evidence="3">N-acetylmuramic acid 6-phosphate lyase</fullName>
    </alternativeName>
</protein>
<accession>A0A023BPQ5</accession>
<dbReference type="GO" id="GO:0097173">
    <property type="term" value="P:N-acetylmuramic acid catabolic process"/>
    <property type="evidence" value="ECO:0007669"/>
    <property type="project" value="UniProtKB-UniPathway"/>
</dbReference>
<keyword evidence="6" id="KW-1185">Reference proteome</keyword>
<keyword evidence="1 3" id="KW-0456">Lyase</keyword>
<dbReference type="GO" id="GO:0016835">
    <property type="term" value="F:carbon-oxygen lyase activity"/>
    <property type="evidence" value="ECO:0007669"/>
    <property type="project" value="UniProtKB-UniRule"/>
</dbReference>
<dbReference type="EMBL" id="AQRA01000009">
    <property type="protein sequence ID" value="EZH72022.1"/>
    <property type="molecule type" value="Genomic_DNA"/>
</dbReference>
<dbReference type="PANTHER" id="PTHR10088">
    <property type="entry name" value="GLUCOKINASE REGULATORY PROTEIN"/>
    <property type="match status" value="1"/>
</dbReference>
<evidence type="ECO:0000313" key="6">
    <source>
        <dbReference type="Proteomes" id="UP000023541"/>
    </source>
</evidence>
<dbReference type="InterPro" id="IPR005486">
    <property type="entry name" value="Glucokinase_regulatory_CS"/>
</dbReference>
<evidence type="ECO:0000313" key="5">
    <source>
        <dbReference type="EMBL" id="EZH72022.1"/>
    </source>
</evidence>
<dbReference type="GO" id="GO:0046348">
    <property type="term" value="P:amino sugar catabolic process"/>
    <property type="evidence" value="ECO:0007669"/>
    <property type="project" value="InterPro"/>
</dbReference>
<organism evidence="5 6">
    <name type="scientific">Aquimarina atlantica</name>
    <dbReference type="NCBI Taxonomy" id="1317122"/>
    <lineage>
        <taxon>Bacteria</taxon>
        <taxon>Pseudomonadati</taxon>
        <taxon>Bacteroidota</taxon>
        <taxon>Flavobacteriia</taxon>
        <taxon>Flavobacteriales</taxon>
        <taxon>Flavobacteriaceae</taxon>
        <taxon>Aquimarina</taxon>
    </lineage>
</organism>
<dbReference type="GO" id="GO:0009254">
    <property type="term" value="P:peptidoglycan turnover"/>
    <property type="evidence" value="ECO:0007669"/>
    <property type="project" value="TreeGrafter"/>
</dbReference>
<proteinExistence type="inferred from homology"/>
<dbReference type="InterPro" id="IPR005488">
    <property type="entry name" value="Etherase_MurQ"/>
</dbReference>